<dbReference type="PANTHER" id="PTHR37318">
    <property type="entry name" value="BSL7504 PROTEIN"/>
    <property type="match status" value="1"/>
</dbReference>
<dbReference type="PATRIC" id="fig|42234.21.peg.5227"/>
<sequence length="110" mass="11838">MSAGDPPRLDPTVQHPTRLALVAFLSGCLEADFRTTRDALALSDSALSKTVSALEAADYVKARKGFVGKRPRTWLSLTPQGRTRLEAHLEALQTIAAQARARGADLTPPE</sequence>
<evidence type="ECO:0000259" key="1">
    <source>
        <dbReference type="Pfam" id="PF13601"/>
    </source>
</evidence>
<name>A0A0L0K0U2_9ACTN</name>
<evidence type="ECO:0000313" key="2">
    <source>
        <dbReference type="EMBL" id="KND31667.1"/>
    </source>
</evidence>
<protein>
    <submittedName>
        <fullName evidence="2">MarR family transcriptional regulator</fullName>
    </submittedName>
</protein>
<dbReference type="PANTHER" id="PTHR37318:SF1">
    <property type="entry name" value="BSL7504 PROTEIN"/>
    <property type="match status" value="1"/>
</dbReference>
<evidence type="ECO:0000313" key="3">
    <source>
        <dbReference type="Proteomes" id="UP000037151"/>
    </source>
</evidence>
<gene>
    <name evidence="2" type="ORF">IQ63_25275</name>
</gene>
<dbReference type="Gene3D" id="1.10.10.10">
    <property type="entry name" value="Winged helix-like DNA-binding domain superfamily/Winged helix DNA-binding domain"/>
    <property type="match status" value="1"/>
</dbReference>
<dbReference type="InterPro" id="IPR027395">
    <property type="entry name" value="WH_DNA-bd_dom"/>
</dbReference>
<dbReference type="RefSeq" id="WP_050372884.1">
    <property type="nucleotide sequence ID" value="NZ_KQ257825.1"/>
</dbReference>
<comment type="caution">
    <text evidence="2">The sequence shown here is derived from an EMBL/GenBank/DDBJ whole genome shotgun (WGS) entry which is preliminary data.</text>
</comment>
<dbReference type="AlphaFoldDB" id="A0A0L0K0U2"/>
<reference evidence="3" key="1">
    <citation type="submission" date="2014-07" db="EMBL/GenBank/DDBJ databases">
        <title>Genome sequencing of plant-pathogenic Streptomyces species.</title>
        <authorList>
            <person name="Harrison J."/>
            <person name="Sapp M."/>
            <person name="Thwaites R."/>
            <person name="Studholme D.J."/>
        </authorList>
    </citation>
    <scope>NUCLEOTIDE SEQUENCE [LARGE SCALE GENOMIC DNA]</scope>
    <source>
        <strain evidence="3">NCPPB 4445</strain>
    </source>
</reference>
<dbReference type="InterPro" id="IPR036390">
    <property type="entry name" value="WH_DNA-bd_sf"/>
</dbReference>
<feature type="domain" description="Winged helix DNA-binding" evidence="1">
    <location>
        <begin position="18"/>
        <end position="95"/>
    </location>
</feature>
<organism evidence="2 3">
    <name type="scientific">Streptomyces acidiscabies</name>
    <dbReference type="NCBI Taxonomy" id="42234"/>
    <lineage>
        <taxon>Bacteria</taxon>
        <taxon>Bacillati</taxon>
        <taxon>Actinomycetota</taxon>
        <taxon>Actinomycetes</taxon>
        <taxon>Kitasatosporales</taxon>
        <taxon>Streptomycetaceae</taxon>
        <taxon>Streptomyces</taxon>
    </lineage>
</organism>
<dbReference type="SUPFAM" id="SSF46785">
    <property type="entry name" value="Winged helix' DNA-binding domain"/>
    <property type="match status" value="1"/>
</dbReference>
<dbReference type="InterPro" id="IPR036388">
    <property type="entry name" value="WH-like_DNA-bd_sf"/>
</dbReference>
<proteinExistence type="predicted"/>
<dbReference type="Pfam" id="PF13601">
    <property type="entry name" value="HTH_34"/>
    <property type="match status" value="1"/>
</dbReference>
<dbReference type="EMBL" id="JPPY01000145">
    <property type="protein sequence ID" value="KND31667.1"/>
    <property type="molecule type" value="Genomic_DNA"/>
</dbReference>
<dbReference type="OrthoDB" id="4952043at2"/>
<dbReference type="Proteomes" id="UP000037151">
    <property type="component" value="Unassembled WGS sequence"/>
</dbReference>
<accession>A0A0L0K0U2</accession>